<dbReference type="PANTHER" id="PTHR34992">
    <property type="entry name" value="HYPHAL ANASTAMOSIS-7 PROTEIN"/>
    <property type="match status" value="1"/>
</dbReference>
<dbReference type="PRINTS" id="PR01217">
    <property type="entry name" value="PRICHEXTENSN"/>
</dbReference>
<gene>
    <name evidence="11" type="ORF">BCR34DRAFT_576858</name>
</gene>
<comment type="caution">
    <text evidence="11">The sequence shown here is derived from an EMBL/GenBank/DDBJ whole genome shotgun (WGS) entry which is preliminary data.</text>
</comment>
<evidence type="ECO:0000313" key="11">
    <source>
        <dbReference type="EMBL" id="ORX98865.1"/>
    </source>
</evidence>
<evidence type="ECO:0000256" key="1">
    <source>
        <dbReference type="ARBA" id="ARBA00004609"/>
    </source>
</evidence>
<evidence type="ECO:0000256" key="2">
    <source>
        <dbReference type="ARBA" id="ARBA00022475"/>
    </source>
</evidence>
<feature type="compositionally biased region" description="Low complexity" evidence="8">
    <location>
        <begin position="239"/>
        <end position="251"/>
    </location>
</feature>
<protein>
    <recommendedName>
        <fullName evidence="10">Copper acquisition factor BIM1-like domain-containing protein</fullName>
    </recommendedName>
</protein>
<feature type="compositionally biased region" description="Pro residues" evidence="8">
    <location>
        <begin position="185"/>
        <end position="238"/>
    </location>
</feature>
<dbReference type="GO" id="GO:0098552">
    <property type="term" value="C:side of membrane"/>
    <property type="evidence" value="ECO:0007669"/>
    <property type="project" value="UniProtKB-KW"/>
</dbReference>
<feature type="signal peptide" evidence="9">
    <location>
        <begin position="1"/>
        <end position="21"/>
    </location>
</feature>
<accession>A0A1Y1YLJ7</accession>
<keyword evidence="12" id="KW-1185">Reference proteome</keyword>
<evidence type="ECO:0000256" key="6">
    <source>
        <dbReference type="ARBA" id="ARBA00023180"/>
    </source>
</evidence>
<keyword evidence="4 9" id="KW-0732">Signal</keyword>
<sequence length="319" mass="33785">MLLKPSPPLLSLFYLLSFTSAHFVLFDPVSLGYDDVNEVVGPCDGFNPTDRSTGVTDWPIGGAGFTILSTHPNVTWDINAALLSDPTNFVPLVPVLAQQGVGFFCEPQIPGNPAWVGQDAILQLIQHAPDGLLYQVLQMLHRCVLCNFTDYAPKCAAIRFVAGGPAAPPASCTNDTGVEAQWIKAPPPPSSSTTPPPPPTSSSSPPPPPSSTSSAPPPPTSTPTPPPSTSTDSPPPPSTGSLPPQSTSISASPPPPPSSDTDLPPPTSTLITPEPSPTKTHHHPHYPTYYPHDQNHDHDHEHHNDHGHEHGHEHEGPHC</sequence>
<feature type="domain" description="Copper acquisition factor BIM1-like" evidence="10">
    <location>
        <begin position="20"/>
        <end position="177"/>
    </location>
</feature>
<dbReference type="OrthoDB" id="2146436at2759"/>
<evidence type="ECO:0000256" key="9">
    <source>
        <dbReference type="SAM" id="SignalP"/>
    </source>
</evidence>
<evidence type="ECO:0000256" key="5">
    <source>
        <dbReference type="ARBA" id="ARBA00023136"/>
    </source>
</evidence>
<comment type="subcellular location">
    <subcellularLocation>
        <location evidence="1">Cell membrane</location>
        <topology evidence="1">Lipid-anchor</topology>
        <topology evidence="1">GPI-anchor</topology>
    </subcellularLocation>
</comment>
<dbReference type="Pfam" id="PF20238">
    <property type="entry name" value="BIM1-like_dom"/>
    <property type="match status" value="1"/>
</dbReference>
<dbReference type="GO" id="GO:0005886">
    <property type="term" value="C:plasma membrane"/>
    <property type="evidence" value="ECO:0007669"/>
    <property type="project" value="UniProtKB-SubCell"/>
</dbReference>
<keyword evidence="3" id="KW-0336">GPI-anchor</keyword>
<dbReference type="EMBL" id="MCFA01000207">
    <property type="protein sequence ID" value="ORX98865.1"/>
    <property type="molecule type" value="Genomic_DNA"/>
</dbReference>
<evidence type="ECO:0000256" key="3">
    <source>
        <dbReference type="ARBA" id="ARBA00022622"/>
    </source>
</evidence>
<evidence type="ECO:0000256" key="7">
    <source>
        <dbReference type="ARBA" id="ARBA00023288"/>
    </source>
</evidence>
<proteinExistence type="predicted"/>
<dbReference type="InterPro" id="IPR046530">
    <property type="entry name" value="BIM1-like_dom"/>
</dbReference>
<dbReference type="CDD" id="cd21176">
    <property type="entry name" value="LPMO_auxiliary-like"/>
    <property type="match status" value="1"/>
</dbReference>
<keyword evidence="5" id="KW-0472">Membrane</keyword>
<name>A0A1Y1YLJ7_9PLEO</name>
<feature type="chain" id="PRO_5012643749" description="Copper acquisition factor BIM1-like domain-containing protein" evidence="9">
    <location>
        <begin position="22"/>
        <end position="319"/>
    </location>
</feature>
<feature type="compositionally biased region" description="Pro residues" evidence="8">
    <location>
        <begin position="252"/>
        <end position="267"/>
    </location>
</feature>
<evidence type="ECO:0000256" key="8">
    <source>
        <dbReference type="SAM" id="MobiDB-lite"/>
    </source>
</evidence>
<feature type="compositionally biased region" description="Basic and acidic residues" evidence="8">
    <location>
        <begin position="293"/>
        <end position="319"/>
    </location>
</feature>
<evidence type="ECO:0000259" key="10">
    <source>
        <dbReference type="Pfam" id="PF20238"/>
    </source>
</evidence>
<keyword evidence="6" id="KW-0325">Glycoprotein</keyword>
<organism evidence="11 12">
    <name type="scientific">Clohesyomyces aquaticus</name>
    <dbReference type="NCBI Taxonomy" id="1231657"/>
    <lineage>
        <taxon>Eukaryota</taxon>
        <taxon>Fungi</taxon>
        <taxon>Dikarya</taxon>
        <taxon>Ascomycota</taxon>
        <taxon>Pezizomycotina</taxon>
        <taxon>Dothideomycetes</taxon>
        <taxon>Pleosporomycetidae</taxon>
        <taxon>Pleosporales</taxon>
        <taxon>Lindgomycetaceae</taxon>
        <taxon>Clohesyomyces</taxon>
    </lineage>
</organism>
<dbReference type="InterPro" id="IPR046936">
    <property type="entry name" value="BIM1-like"/>
</dbReference>
<keyword evidence="7" id="KW-0449">Lipoprotein</keyword>
<dbReference type="PANTHER" id="PTHR34992:SF1">
    <property type="entry name" value="COPPER ACQUISITION FACTOR BIM1-LIKE DOMAIN-CONTAINING PROTEIN"/>
    <property type="match status" value="1"/>
</dbReference>
<feature type="region of interest" description="Disordered" evidence="8">
    <location>
        <begin position="180"/>
        <end position="319"/>
    </location>
</feature>
<dbReference type="Proteomes" id="UP000193144">
    <property type="component" value="Unassembled WGS sequence"/>
</dbReference>
<reference evidence="11 12" key="1">
    <citation type="submission" date="2016-07" db="EMBL/GenBank/DDBJ databases">
        <title>Pervasive Adenine N6-methylation of Active Genes in Fungi.</title>
        <authorList>
            <consortium name="DOE Joint Genome Institute"/>
            <person name="Mondo S.J."/>
            <person name="Dannebaum R.O."/>
            <person name="Kuo R.C."/>
            <person name="Labutti K."/>
            <person name="Haridas S."/>
            <person name="Kuo A."/>
            <person name="Salamov A."/>
            <person name="Ahrendt S.R."/>
            <person name="Lipzen A."/>
            <person name="Sullivan W."/>
            <person name="Andreopoulos W.B."/>
            <person name="Clum A."/>
            <person name="Lindquist E."/>
            <person name="Daum C."/>
            <person name="Ramamoorthy G.K."/>
            <person name="Gryganskyi A."/>
            <person name="Culley D."/>
            <person name="Magnuson J.K."/>
            <person name="James T.Y."/>
            <person name="O'Malley M.A."/>
            <person name="Stajich J.E."/>
            <person name="Spatafora J.W."/>
            <person name="Visel A."/>
            <person name="Grigoriev I.V."/>
        </authorList>
    </citation>
    <scope>NUCLEOTIDE SEQUENCE [LARGE SCALE GENOMIC DNA]</scope>
    <source>
        <strain evidence="11 12">CBS 115471</strain>
    </source>
</reference>
<evidence type="ECO:0000256" key="4">
    <source>
        <dbReference type="ARBA" id="ARBA00022729"/>
    </source>
</evidence>
<keyword evidence="2" id="KW-1003">Cell membrane</keyword>
<evidence type="ECO:0000313" key="12">
    <source>
        <dbReference type="Proteomes" id="UP000193144"/>
    </source>
</evidence>
<dbReference type="AlphaFoldDB" id="A0A1Y1YLJ7"/>